<dbReference type="SUPFAM" id="SSF109854">
    <property type="entry name" value="DinB/YfiT-like putative metalloenzymes"/>
    <property type="match status" value="1"/>
</dbReference>
<protein>
    <submittedName>
        <fullName evidence="2">DinB family protein</fullName>
    </submittedName>
</protein>
<comment type="caution">
    <text evidence="2">The sequence shown here is derived from an EMBL/GenBank/DDBJ whole genome shotgun (WGS) entry which is preliminary data.</text>
</comment>
<dbReference type="InterPro" id="IPR034660">
    <property type="entry name" value="DinB/YfiT-like"/>
</dbReference>
<sequence length="192" mass="21785">MNHRLHLKLEQLERATERLLASAEALGPDSGKAPAPGSWSANQVVHHLLFIEGNIVQYIQKKMNSEEMLPKVGLLTRLRARLVRLLLRLPGFKYKAPRGVATLTDAGNLPSLPELRQTWDTTRRQLERVLNEFPGRHLNRAIFPHPRSGRITIYQVMDFLLDHLLHHQQQLGRITKVLRPGATVRATADAQA</sequence>
<evidence type="ECO:0000313" key="3">
    <source>
        <dbReference type="Proteomes" id="UP001167796"/>
    </source>
</evidence>
<dbReference type="Gene3D" id="1.20.120.450">
    <property type="entry name" value="dinb family like domain"/>
    <property type="match status" value="1"/>
</dbReference>
<dbReference type="RefSeq" id="WP_305011967.1">
    <property type="nucleotide sequence ID" value="NZ_JAUQSX010000006.1"/>
</dbReference>
<evidence type="ECO:0000313" key="2">
    <source>
        <dbReference type="EMBL" id="MDO7847287.1"/>
    </source>
</evidence>
<dbReference type="InterPro" id="IPR024775">
    <property type="entry name" value="DinB-like"/>
</dbReference>
<accession>A0ABT9ABQ8</accession>
<dbReference type="Proteomes" id="UP001167796">
    <property type="component" value="Unassembled WGS sequence"/>
</dbReference>
<name>A0ABT9ABQ8_9BACT</name>
<dbReference type="EMBL" id="JAUQSX010000006">
    <property type="protein sequence ID" value="MDO7847287.1"/>
    <property type="molecule type" value="Genomic_DNA"/>
</dbReference>
<keyword evidence="3" id="KW-1185">Reference proteome</keyword>
<dbReference type="Pfam" id="PF12867">
    <property type="entry name" value="DinB_2"/>
    <property type="match status" value="1"/>
</dbReference>
<evidence type="ECO:0000259" key="1">
    <source>
        <dbReference type="Pfam" id="PF12867"/>
    </source>
</evidence>
<feature type="domain" description="DinB-like" evidence="1">
    <location>
        <begin position="11"/>
        <end position="171"/>
    </location>
</feature>
<reference evidence="2" key="1">
    <citation type="submission" date="2023-07" db="EMBL/GenBank/DDBJ databases">
        <authorList>
            <person name="Kim M.K."/>
        </authorList>
    </citation>
    <scope>NUCLEOTIDE SEQUENCE</scope>
    <source>
        <strain evidence="2">M29</strain>
    </source>
</reference>
<organism evidence="2 3">
    <name type="scientific">Hymenobacter mellowenesis</name>
    <dbReference type="NCBI Taxonomy" id="3063995"/>
    <lineage>
        <taxon>Bacteria</taxon>
        <taxon>Pseudomonadati</taxon>
        <taxon>Bacteroidota</taxon>
        <taxon>Cytophagia</taxon>
        <taxon>Cytophagales</taxon>
        <taxon>Hymenobacteraceae</taxon>
        <taxon>Hymenobacter</taxon>
    </lineage>
</organism>
<proteinExistence type="predicted"/>
<gene>
    <name evidence="2" type="ORF">Q5H92_13020</name>
</gene>